<organism evidence="2 3">
    <name type="scientific">Janthinobacterium psychrotolerans</name>
    <dbReference type="NCBI Taxonomy" id="1747903"/>
    <lineage>
        <taxon>Bacteria</taxon>
        <taxon>Pseudomonadati</taxon>
        <taxon>Pseudomonadota</taxon>
        <taxon>Betaproteobacteria</taxon>
        <taxon>Burkholderiales</taxon>
        <taxon>Oxalobacteraceae</taxon>
        <taxon>Janthinobacterium</taxon>
    </lineage>
</organism>
<dbReference type="PROSITE" id="PS51832">
    <property type="entry name" value="HD_GYP"/>
    <property type="match status" value="1"/>
</dbReference>
<comment type="caution">
    <text evidence="2">The sequence shown here is derived from an EMBL/GenBank/DDBJ whole genome shotgun (WGS) entry which is preliminary data.</text>
</comment>
<dbReference type="Pfam" id="PF13487">
    <property type="entry name" value="HD_5"/>
    <property type="match status" value="1"/>
</dbReference>
<reference evidence="2 3" key="1">
    <citation type="submission" date="2016-04" db="EMBL/GenBank/DDBJ databases">
        <title>Draft genome sequence of Janthinobacterium psychrotolerans sp. nov., isolated from freshwater sediments in Denmark.</title>
        <authorList>
            <person name="Gong X."/>
            <person name="Skrivergaard S."/>
            <person name="Korsgaard B.S."/>
            <person name="Schreiber L."/>
            <person name="Marshall I.P."/>
            <person name="Finster K."/>
            <person name="Schramm A."/>
        </authorList>
    </citation>
    <scope>NUCLEOTIDE SEQUENCE [LARGE SCALE GENOMIC DNA]</scope>
    <source>
        <strain evidence="2 3">S3-2</strain>
    </source>
</reference>
<dbReference type="RefSeq" id="WP_082989041.1">
    <property type="nucleotide sequence ID" value="NZ_LOCQ01000059.1"/>
</dbReference>
<dbReference type="Proteomes" id="UP000092713">
    <property type="component" value="Unassembled WGS sequence"/>
</dbReference>
<dbReference type="STRING" id="1747903.ASR47_100490"/>
<protein>
    <submittedName>
        <fullName evidence="2">HDIG domain-containing protein</fullName>
    </submittedName>
</protein>
<dbReference type="PATRIC" id="fig|1747903.4.peg.1349"/>
<feature type="domain" description="HD-GYP" evidence="1">
    <location>
        <begin position="159"/>
        <end position="356"/>
    </location>
</feature>
<dbReference type="OrthoDB" id="9764808at2"/>
<dbReference type="Gene3D" id="1.10.3210.10">
    <property type="entry name" value="Hypothetical protein af1432"/>
    <property type="match status" value="1"/>
</dbReference>
<dbReference type="Pfam" id="PF11871">
    <property type="entry name" value="DUF3391"/>
    <property type="match status" value="1"/>
</dbReference>
<dbReference type="InterPro" id="IPR003607">
    <property type="entry name" value="HD/PDEase_dom"/>
</dbReference>
<dbReference type="PANTHER" id="PTHR43155:SF2">
    <property type="entry name" value="CYCLIC DI-GMP PHOSPHODIESTERASE PA4108"/>
    <property type="match status" value="1"/>
</dbReference>
<keyword evidence="3" id="KW-1185">Reference proteome</keyword>
<dbReference type="AlphaFoldDB" id="A0A1A7C0G5"/>
<gene>
    <name evidence="2" type="ORF">ASR47_100490</name>
</gene>
<dbReference type="SUPFAM" id="SSF109604">
    <property type="entry name" value="HD-domain/PDEase-like"/>
    <property type="match status" value="1"/>
</dbReference>
<dbReference type="NCBIfam" id="TIGR00277">
    <property type="entry name" value="HDIG"/>
    <property type="match status" value="1"/>
</dbReference>
<evidence type="ECO:0000313" key="3">
    <source>
        <dbReference type="Proteomes" id="UP000092713"/>
    </source>
</evidence>
<accession>A0A1A7C0G5</accession>
<sequence>MAQAIKPVPQADGSAATLRKISIQQLRVGMYVHKLCCSWLTTPFWHSAFAIESRQTIAQIQASGTTQLWIDLAKGVDVDVDVGMAAPASAAVPDAIDDCPAAIFRFAPVTPAPMADEMRRAALLLDRSRQAVLSMFQDARMGRAIDMQAAMPLVDEIAGSVMRNASALIGLARLKTADNYTYMHSVAVCALMIALARQLGLDDAVTREVGLAGLLHDVGKMTVPPAILNKPGRLTAEEFDSVKLHAVAGHALLQGAGGIGAIALDVCLHHHEKFDGSGYPHGLKGEEISLYARMGAVCDVYDAVSSNRPYKAGWGPAESLRHMAEWNRGGHFDEKIFAAFVKCLGIYPVGTLVRLKSGRLGVVAEQKQQGSLLQPKVTVFFSTRSLTYIVPQLLDLAQPGVGDAIICCEQERTWGLSDIDRFWQAPPGASRDG</sequence>
<dbReference type="SMART" id="SM00471">
    <property type="entry name" value="HDc"/>
    <property type="match status" value="1"/>
</dbReference>
<evidence type="ECO:0000259" key="1">
    <source>
        <dbReference type="PROSITE" id="PS51832"/>
    </source>
</evidence>
<dbReference type="GO" id="GO:0008081">
    <property type="term" value="F:phosphoric diester hydrolase activity"/>
    <property type="evidence" value="ECO:0007669"/>
    <property type="project" value="UniProtKB-ARBA"/>
</dbReference>
<dbReference type="InterPro" id="IPR021812">
    <property type="entry name" value="DUF3391"/>
</dbReference>
<dbReference type="InterPro" id="IPR006675">
    <property type="entry name" value="HDIG_dom"/>
</dbReference>
<evidence type="ECO:0000313" key="2">
    <source>
        <dbReference type="EMBL" id="OBV37818.1"/>
    </source>
</evidence>
<dbReference type="PANTHER" id="PTHR43155">
    <property type="entry name" value="CYCLIC DI-GMP PHOSPHODIESTERASE PA4108-RELATED"/>
    <property type="match status" value="1"/>
</dbReference>
<name>A0A1A7C0G5_9BURK</name>
<dbReference type="InterPro" id="IPR037522">
    <property type="entry name" value="HD_GYP_dom"/>
</dbReference>
<dbReference type="EMBL" id="LOCQ01000059">
    <property type="protein sequence ID" value="OBV37818.1"/>
    <property type="molecule type" value="Genomic_DNA"/>
</dbReference>
<proteinExistence type="predicted"/>
<dbReference type="CDD" id="cd00077">
    <property type="entry name" value="HDc"/>
    <property type="match status" value="1"/>
</dbReference>